<proteinExistence type="predicted"/>
<keyword evidence="3" id="KW-1185">Reference proteome</keyword>
<sequence length="106" mass="11053">MAWSLSSLALKPPSFTAPPPERSLALMAPHVLKALGVPDGLGDAAGAEQQAHDAYERRVRVVGDGADAVSRVADSLTRKMMRPSVAAPTATAPASPGTARRRGWQP</sequence>
<name>A0ABY0HD57_9PEZI</name>
<feature type="compositionally biased region" description="Low complexity" evidence="1">
    <location>
        <begin position="82"/>
        <end position="98"/>
    </location>
</feature>
<dbReference type="Proteomes" id="UP000294003">
    <property type="component" value="Unassembled WGS sequence"/>
</dbReference>
<gene>
    <name evidence="2" type="ORF">DL762_002678</name>
</gene>
<evidence type="ECO:0000256" key="1">
    <source>
        <dbReference type="SAM" id="MobiDB-lite"/>
    </source>
</evidence>
<protein>
    <submittedName>
        <fullName evidence="2">Uncharacterized protein</fullName>
    </submittedName>
</protein>
<feature type="region of interest" description="Disordered" evidence="1">
    <location>
        <begin position="1"/>
        <end position="21"/>
    </location>
</feature>
<comment type="caution">
    <text evidence="2">The sequence shown here is derived from an EMBL/GenBank/DDBJ whole genome shotgun (WGS) entry which is preliminary data.</text>
</comment>
<dbReference type="EMBL" id="QJNS01000057">
    <property type="protein sequence ID" value="RYO90348.1"/>
    <property type="molecule type" value="Genomic_DNA"/>
</dbReference>
<reference evidence="2 3" key="1">
    <citation type="submission" date="2018-06" db="EMBL/GenBank/DDBJ databases">
        <title>Complete Genomes of Monosporascus.</title>
        <authorList>
            <person name="Robinson A.J."/>
            <person name="Natvig D.O."/>
        </authorList>
    </citation>
    <scope>NUCLEOTIDE SEQUENCE [LARGE SCALE GENOMIC DNA]</scope>
    <source>
        <strain evidence="2 3">CBS 609.92</strain>
    </source>
</reference>
<accession>A0ABY0HD57</accession>
<organism evidence="2 3">
    <name type="scientific">Monosporascus cannonballus</name>
    <dbReference type="NCBI Taxonomy" id="155416"/>
    <lineage>
        <taxon>Eukaryota</taxon>
        <taxon>Fungi</taxon>
        <taxon>Dikarya</taxon>
        <taxon>Ascomycota</taxon>
        <taxon>Pezizomycotina</taxon>
        <taxon>Sordariomycetes</taxon>
        <taxon>Xylariomycetidae</taxon>
        <taxon>Xylariales</taxon>
        <taxon>Xylariales incertae sedis</taxon>
        <taxon>Monosporascus</taxon>
    </lineage>
</organism>
<evidence type="ECO:0000313" key="2">
    <source>
        <dbReference type="EMBL" id="RYO90348.1"/>
    </source>
</evidence>
<evidence type="ECO:0000313" key="3">
    <source>
        <dbReference type="Proteomes" id="UP000294003"/>
    </source>
</evidence>
<feature type="region of interest" description="Disordered" evidence="1">
    <location>
        <begin position="80"/>
        <end position="106"/>
    </location>
</feature>